<comment type="caution">
    <text evidence="2">The sequence shown here is derived from an EMBL/GenBank/DDBJ whole genome shotgun (WGS) entry which is preliminary data.</text>
</comment>
<keyword evidence="3" id="KW-1185">Reference proteome</keyword>
<dbReference type="AlphaFoldDB" id="A0A2A9P5M1"/>
<organism evidence="2 3">
    <name type="scientific">Ophiocordyceps unilateralis</name>
    <name type="common">Zombie-ant fungus</name>
    <name type="synonym">Torrubia unilateralis</name>
    <dbReference type="NCBI Taxonomy" id="268505"/>
    <lineage>
        <taxon>Eukaryota</taxon>
        <taxon>Fungi</taxon>
        <taxon>Dikarya</taxon>
        <taxon>Ascomycota</taxon>
        <taxon>Pezizomycotina</taxon>
        <taxon>Sordariomycetes</taxon>
        <taxon>Hypocreomycetidae</taxon>
        <taxon>Hypocreales</taxon>
        <taxon>Ophiocordycipitaceae</taxon>
        <taxon>Ophiocordyceps</taxon>
    </lineage>
</organism>
<gene>
    <name evidence="2" type="ORF">XA68_17000</name>
</gene>
<name>A0A2A9P5M1_OPHUN</name>
<evidence type="ECO:0000313" key="3">
    <source>
        <dbReference type="Proteomes" id="UP000037136"/>
    </source>
</evidence>
<feature type="region of interest" description="Disordered" evidence="1">
    <location>
        <begin position="1"/>
        <end position="22"/>
    </location>
</feature>
<dbReference type="Proteomes" id="UP000037136">
    <property type="component" value="Unassembled WGS sequence"/>
</dbReference>
<protein>
    <submittedName>
        <fullName evidence="2">Uncharacterized protein</fullName>
    </submittedName>
</protein>
<accession>A0A2A9P5M1</accession>
<proteinExistence type="predicted"/>
<evidence type="ECO:0000313" key="2">
    <source>
        <dbReference type="EMBL" id="PFH56146.1"/>
    </source>
</evidence>
<sequence>MIRPDTCRGYSPPPPMPLSQGNHYRSPKSFRFDIQLTVQLMKRGGCECADWEAKSILSWYLDSTGYDDRAAGPGT</sequence>
<reference evidence="2 3" key="1">
    <citation type="journal article" date="2015" name="BMC Genomics">
        <title>Gene expression during zombie ant biting behavior reflects the complexity underlying fungal parasitic behavioral manipulation.</title>
        <authorList>
            <person name="de Bekker C."/>
            <person name="Ohm R.A."/>
            <person name="Loreto R.G."/>
            <person name="Sebastian A."/>
            <person name="Albert I."/>
            <person name="Merrow M."/>
            <person name="Brachmann A."/>
            <person name="Hughes D.P."/>
        </authorList>
    </citation>
    <scope>NUCLEOTIDE SEQUENCE [LARGE SCALE GENOMIC DNA]</scope>
    <source>
        <strain evidence="2 3">SC16a</strain>
    </source>
</reference>
<dbReference type="EMBL" id="LAZP02000650">
    <property type="protein sequence ID" value="PFH56146.1"/>
    <property type="molecule type" value="Genomic_DNA"/>
</dbReference>
<evidence type="ECO:0000256" key="1">
    <source>
        <dbReference type="SAM" id="MobiDB-lite"/>
    </source>
</evidence>
<reference evidence="2 3" key="2">
    <citation type="journal article" date="2017" name="Sci. Rep.">
        <title>Ant-infecting Ophiocordyceps genomes reveal a high diversity of potential behavioral manipulation genes and a possible major role for enterotoxins.</title>
        <authorList>
            <person name="de Bekker C."/>
            <person name="Ohm R.A."/>
            <person name="Evans H.C."/>
            <person name="Brachmann A."/>
            <person name="Hughes D.P."/>
        </authorList>
    </citation>
    <scope>NUCLEOTIDE SEQUENCE [LARGE SCALE GENOMIC DNA]</scope>
    <source>
        <strain evidence="2 3">SC16a</strain>
    </source>
</reference>